<dbReference type="EMBL" id="LAZR01000215">
    <property type="protein sequence ID" value="KKN81418.1"/>
    <property type="molecule type" value="Genomic_DNA"/>
</dbReference>
<name>A0A0F9WRN5_9ZZZZ</name>
<protein>
    <submittedName>
        <fullName evidence="1">Uncharacterized protein</fullName>
    </submittedName>
</protein>
<accession>A0A0F9WRN5</accession>
<gene>
    <name evidence="1" type="ORF">LCGC14_0320310</name>
</gene>
<comment type="caution">
    <text evidence="1">The sequence shown here is derived from an EMBL/GenBank/DDBJ whole genome shotgun (WGS) entry which is preliminary data.</text>
</comment>
<proteinExistence type="predicted"/>
<reference evidence="1" key="1">
    <citation type="journal article" date="2015" name="Nature">
        <title>Complex archaea that bridge the gap between prokaryotes and eukaryotes.</title>
        <authorList>
            <person name="Spang A."/>
            <person name="Saw J.H."/>
            <person name="Jorgensen S.L."/>
            <person name="Zaremba-Niedzwiedzka K."/>
            <person name="Martijn J."/>
            <person name="Lind A.E."/>
            <person name="van Eijk R."/>
            <person name="Schleper C."/>
            <person name="Guy L."/>
            <person name="Ettema T.J."/>
        </authorList>
    </citation>
    <scope>NUCLEOTIDE SEQUENCE</scope>
</reference>
<dbReference type="AlphaFoldDB" id="A0A0F9WRN5"/>
<organism evidence="1">
    <name type="scientific">marine sediment metagenome</name>
    <dbReference type="NCBI Taxonomy" id="412755"/>
    <lineage>
        <taxon>unclassified sequences</taxon>
        <taxon>metagenomes</taxon>
        <taxon>ecological metagenomes</taxon>
    </lineage>
</organism>
<evidence type="ECO:0000313" key="1">
    <source>
        <dbReference type="EMBL" id="KKN81418.1"/>
    </source>
</evidence>
<sequence length="139" mass="15226">MDQPKTVTVEKAINLRDGEELQGFIKEAISAIRRVKGVDGKANDDMFLTGIFKDHLVARTLEKGKFFRFPFTRDGSGVLKLGKGMEVKQIFAPVAASVEKSEDPDQHVEVMLAIAKSASIETEEHPIVDDPGWGSVLGT</sequence>